<organism evidence="1 2">
    <name type="scientific">Trabulsiella guamensis ATCC 49490</name>
    <dbReference type="NCBI Taxonomy" id="1005994"/>
    <lineage>
        <taxon>Bacteria</taxon>
        <taxon>Pseudomonadati</taxon>
        <taxon>Pseudomonadota</taxon>
        <taxon>Gammaproteobacteria</taxon>
        <taxon>Enterobacterales</taxon>
        <taxon>Enterobacteriaceae</taxon>
        <taxon>Trabulsiella</taxon>
    </lineage>
</organism>
<name>A0A084YZJ2_9ENTR</name>
<keyword evidence="2" id="KW-1185">Reference proteome</keyword>
<accession>A0A084YZJ2</accession>
<feature type="non-terminal residue" evidence="1">
    <location>
        <position position="1"/>
    </location>
</feature>
<gene>
    <name evidence="1" type="ORF">GTGU_04825</name>
</gene>
<comment type="caution">
    <text evidence="1">The sequence shown here is derived from an EMBL/GenBank/DDBJ whole genome shotgun (WGS) entry which is preliminary data.</text>
</comment>
<protein>
    <submittedName>
        <fullName evidence="1">Uncharacterized protein</fullName>
    </submittedName>
</protein>
<sequence>RHVVERVFALGNAVKRVEEIQETQNENDVIFQEFIKKAKRVHK</sequence>
<reference evidence="2" key="1">
    <citation type="submission" date="2014-05" db="EMBL/GenBank/DDBJ databases">
        <title>ATOL: Assembling a taxonomically balanced genome-scale reconstruction of the evolutionary history of the Enterobacteriaceae.</title>
        <authorList>
            <person name="Plunkett G. III"/>
            <person name="Neeno-Eckwall E.C."/>
            <person name="Glasner J.D."/>
            <person name="Perna N.T."/>
        </authorList>
    </citation>
    <scope>NUCLEOTIDE SEQUENCE [LARGE SCALE GENOMIC DNA]</scope>
    <source>
        <strain evidence="2">ATCC 49490</strain>
    </source>
</reference>
<evidence type="ECO:0000313" key="2">
    <source>
        <dbReference type="Proteomes" id="UP000028630"/>
    </source>
</evidence>
<dbReference type="Proteomes" id="UP000028630">
    <property type="component" value="Unassembled WGS sequence"/>
</dbReference>
<proteinExistence type="predicted"/>
<dbReference type="EMBL" id="JMTB01000274">
    <property type="protein sequence ID" value="KFB90636.1"/>
    <property type="molecule type" value="Genomic_DNA"/>
</dbReference>
<evidence type="ECO:0000313" key="1">
    <source>
        <dbReference type="EMBL" id="KFB90636.1"/>
    </source>
</evidence>
<dbReference type="AlphaFoldDB" id="A0A084YZJ2"/>